<dbReference type="Pfam" id="PF05960">
    <property type="entry name" value="DUF885"/>
    <property type="match status" value="1"/>
</dbReference>
<organism evidence="1 2">
    <name type="scientific">Pararcticibacter amylolyticus</name>
    <dbReference type="NCBI Taxonomy" id="2173175"/>
    <lineage>
        <taxon>Bacteria</taxon>
        <taxon>Pseudomonadati</taxon>
        <taxon>Bacteroidota</taxon>
        <taxon>Sphingobacteriia</taxon>
        <taxon>Sphingobacteriales</taxon>
        <taxon>Sphingobacteriaceae</taxon>
        <taxon>Pararcticibacter</taxon>
    </lineage>
</organism>
<dbReference type="Proteomes" id="UP000245647">
    <property type="component" value="Unassembled WGS sequence"/>
</dbReference>
<accession>A0A2U2PL66</accession>
<dbReference type="RefSeq" id="WP_109414848.1">
    <property type="nucleotide sequence ID" value="NZ_QEAS01000003.1"/>
</dbReference>
<dbReference type="OrthoDB" id="9760040at2"/>
<dbReference type="InterPro" id="IPR010281">
    <property type="entry name" value="DUF885"/>
</dbReference>
<feature type="non-terminal residue" evidence="1">
    <location>
        <position position="602"/>
    </location>
</feature>
<proteinExistence type="predicted"/>
<dbReference type="PANTHER" id="PTHR33361">
    <property type="entry name" value="GLR0591 PROTEIN"/>
    <property type="match status" value="1"/>
</dbReference>
<dbReference type="EMBL" id="QEAS01000003">
    <property type="protein sequence ID" value="PWG81909.1"/>
    <property type="molecule type" value="Genomic_DNA"/>
</dbReference>
<gene>
    <name evidence="1" type="ORF">DDR33_05675</name>
</gene>
<keyword evidence="2" id="KW-1185">Reference proteome</keyword>
<dbReference type="AlphaFoldDB" id="A0A2U2PL66"/>
<evidence type="ECO:0000313" key="1">
    <source>
        <dbReference type="EMBL" id="PWG81909.1"/>
    </source>
</evidence>
<dbReference type="PANTHER" id="PTHR33361:SF2">
    <property type="entry name" value="DUF885 DOMAIN-CONTAINING PROTEIN"/>
    <property type="match status" value="1"/>
</dbReference>
<name>A0A2U2PL66_9SPHI</name>
<protein>
    <submittedName>
        <fullName evidence="1">DUF885 domain-containing protein</fullName>
    </submittedName>
</protein>
<reference evidence="1 2" key="1">
    <citation type="submission" date="2018-04" db="EMBL/GenBank/DDBJ databases">
        <title>Pedobacter chongqingensis sp. nov., isolated from a rottenly hemp rope.</title>
        <authorList>
            <person name="Cai Y."/>
        </authorList>
    </citation>
    <scope>NUCLEOTIDE SEQUENCE [LARGE SCALE GENOMIC DNA]</scope>
    <source>
        <strain evidence="1 2">FJ4-8</strain>
    </source>
</reference>
<comment type="caution">
    <text evidence="1">The sequence shown here is derived from an EMBL/GenBank/DDBJ whole genome shotgun (WGS) entry which is preliminary data.</text>
</comment>
<sequence>MFFSDRFVLLWGRFFGLVLIFLLLPERYLDAQVQKHYGFDLYEQSSEMAGYIIQYEQDIRAIGTFYSPREVTRFYSRAYRPVLNSPEQRKRLLGIDADYLDRLKLLDFDAMNINGKVDYLLLRRNIEEHQRDLMEEERKYGAIVQYIPFADKIYEAERGRRRGLSPDAQKLAGELHLMAGEVKDLTAAFEKNVSSMDKSLASMGADAVTGLKLRLKGVYEFYSGYDPLFSWWVPAPYRQLDSALNRYAKLIDSKGKLKTSQKEDKSGITGTPIGREELIRQLKVDMIPYTPEQLITLANREFAWCDRELLKASAEMGFGNDWRKAQEKVKNSYVPAGRQPELILKLYNDAVSFIKEKDLISIPPLAEETWEMIMMSPERQLVNPFFTGGREISISYPTSSMEHDDKLMSMRGNNPYFSRGTVQHELIPGHNLQFFMNSRYKPYRDNFQTPFWTEGWSLYWELLLYDLGFAQKPEERIGMLFWRMHRCARIIFSLNYHLGKWTPQECIDFLVDRVGHERANAAGEVRRSFEGGYSPLYQVAYLVGGLQFMSLKRELVDTGKMTYRQFNDAIMKENGMPVEMVRAILINQPLKRDFSTGWKFFD</sequence>
<evidence type="ECO:0000313" key="2">
    <source>
        <dbReference type="Proteomes" id="UP000245647"/>
    </source>
</evidence>